<reference evidence="2" key="2">
    <citation type="submission" date="2020-11" db="EMBL/GenBank/DDBJ databases">
        <authorList>
            <consortium name="DOE Joint Genome Institute"/>
            <person name="Kuo A."/>
            <person name="Miyauchi S."/>
            <person name="Kiss E."/>
            <person name="Drula E."/>
            <person name="Kohler A."/>
            <person name="Sanchez-Garcia M."/>
            <person name="Andreopoulos B."/>
            <person name="Barry K.W."/>
            <person name="Bonito G."/>
            <person name="Buee M."/>
            <person name="Carver A."/>
            <person name="Chen C."/>
            <person name="Cichocki N."/>
            <person name="Clum A."/>
            <person name="Culley D."/>
            <person name="Crous P.W."/>
            <person name="Fauchery L."/>
            <person name="Girlanda M."/>
            <person name="Hayes R."/>
            <person name="Keri Z."/>
            <person name="Labutti K."/>
            <person name="Lipzen A."/>
            <person name="Lombard V."/>
            <person name="Magnuson J."/>
            <person name="Maillard F."/>
            <person name="Morin E."/>
            <person name="Murat C."/>
            <person name="Nolan M."/>
            <person name="Ohm R."/>
            <person name="Pangilinan J."/>
            <person name="Pereira M."/>
            <person name="Perotto S."/>
            <person name="Peter M."/>
            <person name="Riley R."/>
            <person name="Sitrit Y."/>
            <person name="Stielow B."/>
            <person name="Szollosi G."/>
            <person name="Zifcakova L."/>
            <person name="Stursova M."/>
            <person name="Spatafora J.W."/>
            <person name="Tedersoo L."/>
            <person name="Vaario L.-M."/>
            <person name="Yamada A."/>
            <person name="Yan M."/>
            <person name="Wang P."/>
            <person name="Xu J."/>
            <person name="Bruns T."/>
            <person name="Baldrian P."/>
            <person name="Vilgalys R."/>
            <person name="Henrissat B."/>
            <person name="Grigoriev I.V."/>
            <person name="Hibbett D."/>
            <person name="Nagy L.G."/>
            <person name="Martin F.M."/>
        </authorList>
    </citation>
    <scope>NUCLEOTIDE SEQUENCE</scope>
    <source>
        <strain evidence="2">UH-Tt-Lm1</strain>
    </source>
</reference>
<evidence type="ECO:0000313" key="3">
    <source>
        <dbReference type="Proteomes" id="UP000736335"/>
    </source>
</evidence>
<accession>A0A9P6L1B3</accession>
<dbReference type="Proteomes" id="UP000736335">
    <property type="component" value="Unassembled WGS sequence"/>
</dbReference>
<protein>
    <submittedName>
        <fullName evidence="2">Uncharacterized protein</fullName>
    </submittedName>
</protein>
<comment type="caution">
    <text evidence="2">The sequence shown here is derived from an EMBL/GenBank/DDBJ whole genome shotgun (WGS) entry which is preliminary data.</text>
</comment>
<feature type="region of interest" description="Disordered" evidence="1">
    <location>
        <begin position="438"/>
        <end position="467"/>
    </location>
</feature>
<organism evidence="2 3">
    <name type="scientific">Thelephora terrestris</name>
    <dbReference type="NCBI Taxonomy" id="56493"/>
    <lineage>
        <taxon>Eukaryota</taxon>
        <taxon>Fungi</taxon>
        <taxon>Dikarya</taxon>
        <taxon>Basidiomycota</taxon>
        <taxon>Agaricomycotina</taxon>
        <taxon>Agaricomycetes</taxon>
        <taxon>Thelephorales</taxon>
        <taxon>Thelephoraceae</taxon>
        <taxon>Thelephora</taxon>
    </lineage>
</organism>
<gene>
    <name evidence="2" type="ORF">BJ322DRAFT_1025084</name>
</gene>
<sequence length="554" mass="61914">MNKKPNTASHAVRRSTRHTETGTKENIPDDPGGHSISVTPMLSGSSSPGLRDEPGKHTELGEADSMEDEDDFMPTVQEVAKTLTAMRSRQPDENLTHQGTCGPALRALGTEVNKPVSPLFAFPTGKNVLSETYLSEDVTWSRFIKVASGEMRLREGFVPRLAWKFSSGSGSKMWTTLSDERAYKRMMEAGAKRIRARAKRESNLKDADLASGWRIDLQVLNKVERIRDKDDEDEGELSKEKKVKAKAKKKPKKKSSAVKRKRGAPKKSRKKAKQVRDPDLTPSAGSKTSDSDVNDASESESTDDSEEVIIEKIRRENNCARCNAPCALLTNSDHHRYSMEELSLWVTMINHGEWESHRRPPKEVLERVYKNHPRVSLPTDLTGQQVISPKGRRPPASDAQYVYPPNPFVGWNPYLTAGPSNVPPGPLYPTPGLLNPPFYPPYPPTSHANNFSDTPADKRRHRSPSVDDQHIEYPSVSEFLAELEAADRGHHYFTNYTDFFHEQGYFHLNELADASLTTEHMMDIIPDMKDGTAHAIKNSALARVKKLKGKGGSK</sequence>
<dbReference type="EMBL" id="WIUZ02000023">
    <property type="protein sequence ID" value="KAF9778370.1"/>
    <property type="molecule type" value="Genomic_DNA"/>
</dbReference>
<feature type="region of interest" description="Disordered" evidence="1">
    <location>
        <begin position="1"/>
        <end position="70"/>
    </location>
</feature>
<name>A0A9P6L1B3_9AGAM</name>
<evidence type="ECO:0000313" key="2">
    <source>
        <dbReference type="EMBL" id="KAF9778370.1"/>
    </source>
</evidence>
<evidence type="ECO:0000256" key="1">
    <source>
        <dbReference type="SAM" id="MobiDB-lite"/>
    </source>
</evidence>
<proteinExistence type="predicted"/>
<feature type="compositionally biased region" description="Basic and acidic residues" evidence="1">
    <location>
        <begin position="17"/>
        <end position="27"/>
    </location>
</feature>
<feature type="compositionally biased region" description="Acidic residues" evidence="1">
    <location>
        <begin position="61"/>
        <end position="70"/>
    </location>
</feature>
<reference evidence="2" key="1">
    <citation type="journal article" date="2020" name="Nat. Commun.">
        <title>Large-scale genome sequencing of mycorrhizal fungi provides insights into the early evolution of symbiotic traits.</title>
        <authorList>
            <person name="Miyauchi S."/>
            <person name="Kiss E."/>
            <person name="Kuo A."/>
            <person name="Drula E."/>
            <person name="Kohler A."/>
            <person name="Sanchez-Garcia M."/>
            <person name="Morin E."/>
            <person name="Andreopoulos B."/>
            <person name="Barry K.W."/>
            <person name="Bonito G."/>
            <person name="Buee M."/>
            <person name="Carver A."/>
            <person name="Chen C."/>
            <person name="Cichocki N."/>
            <person name="Clum A."/>
            <person name="Culley D."/>
            <person name="Crous P.W."/>
            <person name="Fauchery L."/>
            <person name="Girlanda M."/>
            <person name="Hayes R.D."/>
            <person name="Keri Z."/>
            <person name="LaButti K."/>
            <person name="Lipzen A."/>
            <person name="Lombard V."/>
            <person name="Magnuson J."/>
            <person name="Maillard F."/>
            <person name="Murat C."/>
            <person name="Nolan M."/>
            <person name="Ohm R.A."/>
            <person name="Pangilinan J."/>
            <person name="Pereira M.F."/>
            <person name="Perotto S."/>
            <person name="Peter M."/>
            <person name="Pfister S."/>
            <person name="Riley R."/>
            <person name="Sitrit Y."/>
            <person name="Stielow J.B."/>
            <person name="Szollosi G."/>
            <person name="Zifcakova L."/>
            <person name="Stursova M."/>
            <person name="Spatafora J.W."/>
            <person name="Tedersoo L."/>
            <person name="Vaario L.M."/>
            <person name="Yamada A."/>
            <person name="Yan M."/>
            <person name="Wang P."/>
            <person name="Xu J."/>
            <person name="Bruns T."/>
            <person name="Baldrian P."/>
            <person name="Vilgalys R."/>
            <person name="Dunand C."/>
            <person name="Henrissat B."/>
            <person name="Grigoriev I.V."/>
            <person name="Hibbett D."/>
            <person name="Nagy L.G."/>
            <person name="Martin F.M."/>
        </authorList>
    </citation>
    <scope>NUCLEOTIDE SEQUENCE</scope>
    <source>
        <strain evidence="2">UH-Tt-Lm1</strain>
    </source>
</reference>
<feature type="compositionally biased region" description="Basic and acidic residues" evidence="1">
    <location>
        <begin position="50"/>
        <end position="60"/>
    </location>
</feature>
<keyword evidence="3" id="KW-1185">Reference proteome</keyword>
<dbReference type="OrthoDB" id="3027237at2759"/>
<feature type="region of interest" description="Disordered" evidence="1">
    <location>
        <begin position="229"/>
        <end position="308"/>
    </location>
</feature>
<dbReference type="AlphaFoldDB" id="A0A9P6L1B3"/>
<feature type="compositionally biased region" description="Polar residues" evidence="1">
    <location>
        <begin position="36"/>
        <end position="48"/>
    </location>
</feature>
<feature type="compositionally biased region" description="Acidic residues" evidence="1">
    <location>
        <begin position="292"/>
        <end position="308"/>
    </location>
</feature>
<feature type="compositionally biased region" description="Basic residues" evidence="1">
    <location>
        <begin position="241"/>
        <end position="273"/>
    </location>
</feature>